<accession>A0ABY5WYL3</accession>
<proteinExistence type="predicted"/>
<evidence type="ECO:0008006" key="3">
    <source>
        <dbReference type="Google" id="ProtNLM"/>
    </source>
</evidence>
<organism evidence="1 2">
    <name type="scientific">Leisingera caerulea</name>
    <name type="common">Phaeobacter caeruleus</name>
    <dbReference type="NCBI Taxonomy" id="506591"/>
    <lineage>
        <taxon>Bacteria</taxon>
        <taxon>Pseudomonadati</taxon>
        <taxon>Pseudomonadota</taxon>
        <taxon>Alphaproteobacteria</taxon>
        <taxon>Rhodobacterales</taxon>
        <taxon>Roseobacteraceae</taxon>
        <taxon>Leisingera</taxon>
    </lineage>
</organism>
<reference evidence="1" key="1">
    <citation type="submission" date="2021-08" db="EMBL/GenBank/DDBJ databases">
        <authorList>
            <person name="Nwanade C."/>
            <person name="Wang M."/>
            <person name="Masoudi A."/>
            <person name="Yu Z."/>
            <person name="Liu J."/>
        </authorList>
    </citation>
    <scope>NUCLEOTIDE SEQUENCE</scope>
    <source>
        <strain evidence="1">S141</strain>
    </source>
</reference>
<dbReference type="Proteomes" id="UP001058184">
    <property type="component" value="Chromosome"/>
</dbReference>
<evidence type="ECO:0000313" key="2">
    <source>
        <dbReference type="Proteomes" id="UP001058184"/>
    </source>
</evidence>
<gene>
    <name evidence="1" type="ORF">K3722_04655</name>
</gene>
<name>A0ABY5WYL3_LEICA</name>
<evidence type="ECO:0000313" key="1">
    <source>
        <dbReference type="EMBL" id="UWQ59422.1"/>
    </source>
</evidence>
<keyword evidence="2" id="KW-1185">Reference proteome</keyword>
<sequence length="392" mass="44511">MEHELADEILRCWRFFQQNETQSLEKIHSAFTYQSLKDDLSEKFILFAKMVATKYDGWIPDSGSPGYLVKRSSSNFVRFPYYLATIAPRQSEIDAIWAISRLIKTDNASAICLSGSTVSLSAIPNFADIDFCEYVYLHEGEEDIRIKVNAKTEHSAGRYFRKLKVGRKKYFPENISNMLLDLEPILPNSDDFSTGMIDYIVDLEPNSDIQKIRVCDVSNKMIYCNPDGTSSGRKQTFAHQEVVLDELIEPPSNLADPFELGRYVNFLIDQTEGYLESGNPQKACKRALSLSRVCHLSKFSDEISNLAKSNFSFIDSEIKAIKELIGALLESNEENAAERLKVSIELLKVEKSRIKVLLRGKTQNFESDANTIISNLLEHIRTRSRGQVESVV</sequence>
<dbReference type="EMBL" id="CP081078">
    <property type="protein sequence ID" value="UWQ59422.1"/>
    <property type="molecule type" value="Genomic_DNA"/>
</dbReference>
<dbReference type="RefSeq" id="WP_260003330.1">
    <property type="nucleotide sequence ID" value="NZ_CP081078.1"/>
</dbReference>
<protein>
    <recommendedName>
        <fullName evidence="3">Nucleotidyltransferase</fullName>
    </recommendedName>
</protein>